<gene>
    <name evidence="1" type="ORF">H8S23_04640</name>
</gene>
<proteinExistence type="predicted"/>
<protein>
    <submittedName>
        <fullName evidence="1">Uncharacterized protein</fullName>
    </submittedName>
</protein>
<dbReference type="EMBL" id="JACONZ010000001">
    <property type="protein sequence ID" value="MBC5580785.1"/>
    <property type="molecule type" value="Genomic_DNA"/>
</dbReference>
<keyword evidence="2" id="KW-1185">Reference proteome</keyword>
<dbReference type="RefSeq" id="WP_186887112.1">
    <property type="nucleotide sequence ID" value="NZ_JACONZ010000001.1"/>
</dbReference>
<evidence type="ECO:0000313" key="2">
    <source>
        <dbReference type="Proteomes" id="UP000659630"/>
    </source>
</evidence>
<name>A0A923ID10_9FIRM</name>
<reference evidence="1" key="1">
    <citation type="submission" date="2020-08" db="EMBL/GenBank/DDBJ databases">
        <title>Genome public.</title>
        <authorList>
            <person name="Liu C."/>
            <person name="Sun Q."/>
        </authorList>
    </citation>
    <scope>NUCLEOTIDE SEQUENCE</scope>
    <source>
        <strain evidence="1">BX8</strain>
    </source>
</reference>
<accession>A0A923ID10</accession>
<evidence type="ECO:0000313" key="1">
    <source>
        <dbReference type="EMBL" id="MBC5580785.1"/>
    </source>
</evidence>
<organism evidence="1 2">
    <name type="scientific">Anaerofilum hominis</name>
    <dbReference type="NCBI Taxonomy" id="2763016"/>
    <lineage>
        <taxon>Bacteria</taxon>
        <taxon>Bacillati</taxon>
        <taxon>Bacillota</taxon>
        <taxon>Clostridia</taxon>
        <taxon>Eubacteriales</taxon>
        <taxon>Oscillospiraceae</taxon>
        <taxon>Anaerofilum</taxon>
    </lineage>
</organism>
<sequence>MSMLVSYSETPLVLDAVSALKVTHYCGHSALDDVYAYFRAFVCGAGLTFSLTSFERRPPRESRVGAALCLDPQAEEYLFFSTNGAMESECALYREQGGGPDLQVRPLALPQQPARFGGSDEQGFYWGCEVLLDEAFLRETFGVRLRPGSVFTGNVYKYAAGEAAFGAAFPSPPGAGLPCRAGFGEFVVVPY</sequence>
<dbReference type="AlphaFoldDB" id="A0A923ID10"/>
<comment type="caution">
    <text evidence="1">The sequence shown here is derived from an EMBL/GenBank/DDBJ whole genome shotgun (WGS) entry which is preliminary data.</text>
</comment>
<dbReference type="Proteomes" id="UP000659630">
    <property type="component" value="Unassembled WGS sequence"/>
</dbReference>